<dbReference type="InterPro" id="IPR007152">
    <property type="entry name" value="DUF354"/>
</dbReference>
<evidence type="ECO:0008006" key="3">
    <source>
        <dbReference type="Google" id="ProtNLM"/>
    </source>
</evidence>
<dbReference type="PIRSF" id="PIRSF005357">
    <property type="entry name" value="UCP005357"/>
    <property type="match status" value="1"/>
</dbReference>
<dbReference type="PANTHER" id="PTHR39662">
    <property type="entry name" value="DUF354 DOMAIN-CONTAINING PROTEIN-RELATED"/>
    <property type="match status" value="1"/>
</dbReference>
<dbReference type="PANTHER" id="PTHR39662:SF1">
    <property type="entry name" value="DUF354 DOMAIN-CONTAINING PROTEIN"/>
    <property type="match status" value="1"/>
</dbReference>
<dbReference type="EMBL" id="MFYX01000123">
    <property type="protein sequence ID" value="OGK01592.1"/>
    <property type="molecule type" value="Genomic_DNA"/>
</dbReference>
<name>A0A1F7F4U1_UNCRA</name>
<sequence>MNIVIAIQHPAWAHQFQGIIKQLRCEGHNVLTLAIRKEMNITLLEYYGITYTLIARSTGRGIIEKAWLLLYTSIRYYLKARKHKADLFIGRATPNIAIAARLLGKPSLVFEDTGHAIVGLFFCRLFATKIMTNKTFKRYLGKKHTYVDSYKELFYLHPDHFTPDSSVLALAGLAPNEPFFILRFVAWEADHDFGHKGLSIETKRKAVEELGKLGKVFISSEKELPQEFERFRMPLAPEKMHHLLYFATLVFGESTTMAAEAAVLGTHAVLCHISRMGYVDELENIYQLISTVILSSGPQEQSVLKAVALAREPGIREIGKEKRKRLLAEKRNGARLFLEEIRRFF</sequence>
<comment type="caution">
    <text evidence="1">The sequence shown here is derived from an EMBL/GenBank/DDBJ whole genome shotgun (WGS) entry which is preliminary data.</text>
</comment>
<gene>
    <name evidence="1" type="ORF">A2519_05985</name>
</gene>
<dbReference type="AlphaFoldDB" id="A0A1F7F4U1"/>
<evidence type="ECO:0000313" key="2">
    <source>
        <dbReference type="Proteomes" id="UP000179243"/>
    </source>
</evidence>
<proteinExistence type="predicted"/>
<accession>A0A1F7F4U1</accession>
<reference evidence="1 2" key="1">
    <citation type="journal article" date="2016" name="Nat. Commun.">
        <title>Thousands of microbial genomes shed light on interconnected biogeochemical processes in an aquifer system.</title>
        <authorList>
            <person name="Anantharaman K."/>
            <person name="Brown C.T."/>
            <person name="Hug L.A."/>
            <person name="Sharon I."/>
            <person name="Castelle C.J."/>
            <person name="Probst A.J."/>
            <person name="Thomas B.C."/>
            <person name="Singh A."/>
            <person name="Wilkins M.J."/>
            <person name="Karaoz U."/>
            <person name="Brodie E.L."/>
            <person name="Williams K.H."/>
            <person name="Hubbard S.S."/>
            <person name="Banfield J.F."/>
        </authorList>
    </citation>
    <scope>NUCLEOTIDE SEQUENCE [LARGE SCALE GENOMIC DNA]</scope>
</reference>
<organism evidence="1 2">
    <name type="scientific">Candidatus Raymondbacteria bacterium RIFOXYD12_FULL_49_13</name>
    <dbReference type="NCBI Taxonomy" id="1817890"/>
    <lineage>
        <taxon>Bacteria</taxon>
        <taxon>Raymondiibacteriota</taxon>
    </lineage>
</organism>
<dbReference type="Proteomes" id="UP000179243">
    <property type="component" value="Unassembled WGS sequence"/>
</dbReference>
<protein>
    <recommendedName>
        <fullName evidence="3">DUF354 domain-containing protein</fullName>
    </recommendedName>
</protein>
<evidence type="ECO:0000313" key="1">
    <source>
        <dbReference type="EMBL" id="OGK01592.1"/>
    </source>
</evidence>